<accession>A0ABS4CV98</accession>
<dbReference type="Gene3D" id="3.40.50.300">
    <property type="entry name" value="P-loop containing nucleotide triphosphate hydrolases"/>
    <property type="match status" value="1"/>
</dbReference>
<feature type="domain" description="ABC transporter" evidence="1">
    <location>
        <begin position="18"/>
        <end position="104"/>
    </location>
</feature>
<dbReference type="EMBL" id="JAFDST010000002">
    <property type="protein sequence ID" value="MBP1080999.1"/>
    <property type="molecule type" value="Genomic_DNA"/>
</dbReference>
<dbReference type="InterPro" id="IPR027417">
    <property type="entry name" value="P-loop_NTPase"/>
</dbReference>
<evidence type="ECO:0000313" key="3">
    <source>
        <dbReference type="Proteomes" id="UP000674416"/>
    </source>
</evidence>
<dbReference type="PANTHER" id="PTHR42855:SF2">
    <property type="entry name" value="DRUG RESISTANCE ABC TRANSPORTER,ATP-BINDING PROTEIN"/>
    <property type="match status" value="1"/>
</dbReference>
<protein>
    <submittedName>
        <fullName evidence="2">ATPase subunit of ABC transporter with duplicated ATPase domains</fullName>
    </submittedName>
</protein>
<reference evidence="2 3" key="1">
    <citation type="submission" date="2021-01" db="EMBL/GenBank/DDBJ databases">
        <title>Genomic Encyclopedia of Type Strains, Phase IV (KMG-IV): sequencing the most valuable type-strain genomes for metagenomic binning, comparative biology and taxonomic classification.</title>
        <authorList>
            <person name="Goeker M."/>
        </authorList>
    </citation>
    <scope>NUCLEOTIDE SEQUENCE [LARGE SCALE GENOMIC DNA]</scope>
    <source>
        <strain evidence="2 3">DSM 103394</strain>
    </source>
</reference>
<sequence length="157" mass="17551">MISVQNISKMYGGSMIFEKVTFEINEYDKVGIVGRNGSGKTTLLKLLTGEESLDEGAIYMKKGSIVGYLQQEGNFNNNSTVFDALMKSFHKLQAIANQMKLLETEMAVSKNIEVLLKQYGELQEEFSRDGGYEMESRVQAVADGLKITDLLRILFTS</sequence>
<dbReference type="Proteomes" id="UP000674416">
    <property type="component" value="Unassembled WGS sequence"/>
</dbReference>
<name>A0ABS4CV98_9BACI</name>
<evidence type="ECO:0000313" key="2">
    <source>
        <dbReference type="EMBL" id="MBP1080999.1"/>
    </source>
</evidence>
<keyword evidence="3" id="KW-1185">Reference proteome</keyword>
<dbReference type="InterPro" id="IPR051309">
    <property type="entry name" value="ABCF_ATPase"/>
</dbReference>
<evidence type="ECO:0000259" key="1">
    <source>
        <dbReference type="Pfam" id="PF00005"/>
    </source>
</evidence>
<comment type="caution">
    <text evidence="2">The sequence shown here is derived from an EMBL/GenBank/DDBJ whole genome shotgun (WGS) entry which is preliminary data.</text>
</comment>
<dbReference type="InterPro" id="IPR003439">
    <property type="entry name" value="ABC_transporter-like_ATP-bd"/>
</dbReference>
<proteinExistence type="predicted"/>
<dbReference type="SUPFAM" id="SSF52540">
    <property type="entry name" value="P-loop containing nucleoside triphosphate hydrolases"/>
    <property type="match status" value="1"/>
</dbReference>
<organism evidence="2 3">
    <name type="scientific">Bacillus capparidis</name>
    <dbReference type="NCBI Taxonomy" id="1840411"/>
    <lineage>
        <taxon>Bacteria</taxon>
        <taxon>Bacillati</taxon>
        <taxon>Bacillota</taxon>
        <taxon>Bacilli</taxon>
        <taxon>Bacillales</taxon>
        <taxon>Bacillaceae</taxon>
        <taxon>Bacillus</taxon>
    </lineage>
</organism>
<gene>
    <name evidence="2" type="ORF">JOC74_001492</name>
</gene>
<dbReference type="PANTHER" id="PTHR42855">
    <property type="entry name" value="ABC TRANSPORTER ATP-BINDING SUBUNIT"/>
    <property type="match status" value="1"/>
</dbReference>
<dbReference type="Pfam" id="PF00005">
    <property type="entry name" value="ABC_tran"/>
    <property type="match status" value="1"/>
</dbReference>